<evidence type="ECO:0000256" key="16">
    <source>
        <dbReference type="RuleBase" id="RU003651"/>
    </source>
</evidence>
<dbReference type="InterPro" id="IPR003959">
    <property type="entry name" value="ATPase_AAA_core"/>
</dbReference>
<keyword evidence="6 15" id="KW-0479">Metal-binding</keyword>
<keyword evidence="10 15" id="KW-0067">ATP-binding</keyword>
<dbReference type="Gene3D" id="3.40.50.300">
    <property type="entry name" value="P-loop containing nucleotide triphosphate hydrolases"/>
    <property type="match status" value="1"/>
</dbReference>
<feature type="binding site" evidence="15">
    <location>
        <position position="342"/>
    </location>
    <ligand>
        <name>Zn(2+)</name>
        <dbReference type="ChEBI" id="CHEBI:29105"/>
        <note>catalytic</note>
    </ligand>
</feature>
<dbReference type="InterPro" id="IPR005936">
    <property type="entry name" value="FtsH"/>
</dbReference>
<evidence type="ECO:0000313" key="19">
    <source>
        <dbReference type="EMBL" id="PQP79782.1"/>
    </source>
</evidence>
<evidence type="ECO:0000256" key="15">
    <source>
        <dbReference type="HAMAP-Rule" id="MF_01458"/>
    </source>
</evidence>
<evidence type="ECO:0000256" key="7">
    <source>
        <dbReference type="ARBA" id="ARBA00022741"/>
    </source>
</evidence>
<dbReference type="GO" id="GO:0006508">
    <property type="term" value="P:proteolysis"/>
    <property type="evidence" value="ECO:0007669"/>
    <property type="project" value="UniProtKB-KW"/>
</dbReference>
<dbReference type="Pfam" id="PF17862">
    <property type="entry name" value="AAA_lid_3"/>
    <property type="match status" value="1"/>
</dbReference>
<evidence type="ECO:0000256" key="3">
    <source>
        <dbReference type="ARBA" id="ARBA00022475"/>
    </source>
</evidence>
<dbReference type="Proteomes" id="UP000238672">
    <property type="component" value="Unassembled WGS sequence"/>
</dbReference>
<comment type="similarity">
    <text evidence="2 15">In the C-terminal section; belongs to the peptidase M41 family.</text>
</comment>
<name>A0A2S8NV52_9MOLU</name>
<dbReference type="GO" id="GO:0005524">
    <property type="term" value="F:ATP binding"/>
    <property type="evidence" value="ECO:0007669"/>
    <property type="project" value="UniProtKB-UniRule"/>
</dbReference>
<dbReference type="NCBIfam" id="TIGR01241">
    <property type="entry name" value="FtsH_fam"/>
    <property type="match status" value="1"/>
</dbReference>
<comment type="subunit">
    <text evidence="15">Homohexamer.</text>
</comment>
<organism evidence="19 20">
    <name type="scientific">Candidatus Phytoplasma phoenicium</name>
    <dbReference type="NCBI Taxonomy" id="198422"/>
    <lineage>
        <taxon>Bacteria</taxon>
        <taxon>Bacillati</taxon>
        <taxon>Mycoplasmatota</taxon>
        <taxon>Mollicutes</taxon>
        <taxon>Acholeplasmatales</taxon>
        <taxon>Acholeplasmataceae</taxon>
        <taxon>Candidatus Phytoplasma</taxon>
        <taxon>16SrIX (Pigeon pea witches'-broom group)</taxon>
    </lineage>
</organism>
<evidence type="ECO:0000256" key="12">
    <source>
        <dbReference type="ARBA" id="ARBA00023049"/>
    </source>
</evidence>
<dbReference type="Gene3D" id="1.10.8.60">
    <property type="match status" value="1"/>
</dbReference>
<comment type="caution">
    <text evidence="19">The sequence shown here is derived from an EMBL/GenBank/DDBJ whole genome shotgun (WGS) entry which is preliminary data.</text>
</comment>
<dbReference type="SUPFAM" id="SSF140990">
    <property type="entry name" value="FtsH protease domain-like"/>
    <property type="match status" value="1"/>
</dbReference>
<comment type="subcellular location">
    <subcellularLocation>
        <location evidence="15">Cell membrane</location>
        <topology evidence="15">Multi-pass membrane protein</topology>
        <orientation evidence="15">Cytoplasmic side</orientation>
    </subcellularLocation>
    <subcellularLocation>
        <location evidence="1">Membrane</location>
    </subcellularLocation>
</comment>
<dbReference type="GO" id="GO:0005886">
    <property type="term" value="C:plasma membrane"/>
    <property type="evidence" value="ECO:0007669"/>
    <property type="project" value="UniProtKB-SubCell"/>
</dbReference>
<gene>
    <name evidence="15" type="primary">ftsH</name>
    <name evidence="19" type="ORF">C6B37_01135</name>
</gene>
<dbReference type="PROSITE" id="PS00674">
    <property type="entry name" value="AAA"/>
    <property type="match status" value="1"/>
</dbReference>
<dbReference type="InterPro" id="IPR027417">
    <property type="entry name" value="P-loop_NTPase"/>
</dbReference>
<dbReference type="FunFam" id="3.40.50.300:FF:000001">
    <property type="entry name" value="ATP-dependent zinc metalloprotease FtsH"/>
    <property type="match status" value="1"/>
</dbReference>
<dbReference type="GO" id="GO:0051301">
    <property type="term" value="P:cell division"/>
    <property type="evidence" value="ECO:0007669"/>
    <property type="project" value="UniProtKB-KW"/>
</dbReference>
<dbReference type="EMBL" id="PUUG01000023">
    <property type="protein sequence ID" value="PQP79782.1"/>
    <property type="molecule type" value="Genomic_DNA"/>
</dbReference>
<feature type="binding site" evidence="15">
    <location>
        <position position="338"/>
    </location>
    <ligand>
        <name>Zn(2+)</name>
        <dbReference type="ChEBI" id="CHEBI:29105"/>
        <note>catalytic</note>
    </ligand>
</feature>
<keyword evidence="7 15" id="KW-0547">Nucleotide-binding</keyword>
<proteinExistence type="inferred from homology"/>
<evidence type="ECO:0000256" key="14">
    <source>
        <dbReference type="ARBA" id="ARBA00061570"/>
    </source>
</evidence>
<dbReference type="PANTHER" id="PTHR23076:SF113">
    <property type="entry name" value="ATP-DEPENDENT ZINC METALLOPROTEASE FTSH 1, CHLOROPLASTIC-RELATED"/>
    <property type="match status" value="1"/>
</dbReference>
<dbReference type="GO" id="GO:0016887">
    <property type="term" value="F:ATP hydrolysis activity"/>
    <property type="evidence" value="ECO:0007669"/>
    <property type="project" value="UniProtKB-UniRule"/>
</dbReference>
<evidence type="ECO:0000256" key="5">
    <source>
        <dbReference type="ARBA" id="ARBA00022692"/>
    </source>
</evidence>
<evidence type="ECO:0000313" key="20">
    <source>
        <dbReference type="Proteomes" id="UP000238672"/>
    </source>
</evidence>
<dbReference type="InterPro" id="IPR003593">
    <property type="entry name" value="AAA+_ATPase"/>
</dbReference>
<keyword evidence="19" id="KW-0131">Cell cycle</keyword>
<keyword evidence="20" id="KW-1185">Reference proteome</keyword>
<evidence type="ECO:0000256" key="17">
    <source>
        <dbReference type="SAM" id="MobiDB-lite"/>
    </source>
</evidence>
<feature type="region of interest" description="Disordered" evidence="17">
    <location>
        <begin position="524"/>
        <end position="546"/>
    </location>
</feature>
<keyword evidence="8 15" id="KW-0378">Hydrolase</keyword>
<evidence type="ECO:0000256" key="10">
    <source>
        <dbReference type="ARBA" id="ARBA00022840"/>
    </source>
</evidence>
<dbReference type="PANTHER" id="PTHR23076">
    <property type="entry name" value="METALLOPROTEASE M41 FTSH"/>
    <property type="match status" value="1"/>
</dbReference>
<keyword evidence="5 15" id="KW-0812">Transmembrane</keyword>
<evidence type="ECO:0000256" key="9">
    <source>
        <dbReference type="ARBA" id="ARBA00022833"/>
    </source>
</evidence>
<keyword evidence="4 15" id="KW-0645">Protease</keyword>
<dbReference type="InterPro" id="IPR003960">
    <property type="entry name" value="ATPase_AAA_CS"/>
</dbReference>
<dbReference type="InterPro" id="IPR000642">
    <property type="entry name" value="Peptidase_M41"/>
</dbReference>
<evidence type="ECO:0000259" key="18">
    <source>
        <dbReference type="SMART" id="SM00382"/>
    </source>
</evidence>
<reference evidence="19 20" key="1">
    <citation type="submission" date="2018-02" db="EMBL/GenBank/DDBJ databases">
        <title>Metagenomics reveals mixed infection of spiroplasma and phytoplasma in chicory.</title>
        <authorList>
            <person name="Polano C."/>
            <person name="Moruzzi S."/>
            <person name="Ermacora P."/>
            <person name="Ferrini F."/>
            <person name="Martini M."/>
            <person name="Firrao G."/>
        </authorList>
    </citation>
    <scope>NUCLEOTIDE SEQUENCE [LARGE SCALE GENOMIC DNA]</scope>
    <source>
        <strain evidence="19 20">ChiP</strain>
    </source>
</reference>
<dbReference type="Gene3D" id="1.20.58.760">
    <property type="entry name" value="Peptidase M41"/>
    <property type="match status" value="1"/>
</dbReference>
<accession>A0A2S8NV52</accession>
<dbReference type="GO" id="GO:0030163">
    <property type="term" value="P:protein catabolic process"/>
    <property type="evidence" value="ECO:0007669"/>
    <property type="project" value="UniProtKB-UniRule"/>
</dbReference>
<dbReference type="InterPro" id="IPR041569">
    <property type="entry name" value="AAA_lid_3"/>
</dbReference>
<feature type="binding site" evidence="15">
    <location>
        <position position="414"/>
    </location>
    <ligand>
        <name>Zn(2+)</name>
        <dbReference type="ChEBI" id="CHEBI:29105"/>
        <note>catalytic</note>
    </ligand>
</feature>
<dbReference type="EC" id="3.4.24.-" evidence="15"/>
<dbReference type="GO" id="GO:0004222">
    <property type="term" value="F:metalloendopeptidase activity"/>
    <property type="evidence" value="ECO:0007669"/>
    <property type="project" value="InterPro"/>
</dbReference>
<dbReference type="GO" id="GO:0004176">
    <property type="term" value="F:ATP-dependent peptidase activity"/>
    <property type="evidence" value="ECO:0007669"/>
    <property type="project" value="InterPro"/>
</dbReference>
<comment type="similarity">
    <text evidence="14 15">In the central section; belongs to the AAA ATPase family.</text>
</comment>
<evidence type="ECO:0000256" key="11">
    <source>
        <dbReference type="ARBA" id="ARBA00022989"/>
    </source>
</evidence>
<feature type="active site" evidence="15">
    <location>
        <position position="339"/>
    </location>
</feature>
<evidence type="ECO:0000256" key="13">
    <source>
        <dbReference type="ARBA" id="ARBA00023136"/>
    </source>
</evidence>
<feature type="binding site" evidence="15">
    <location>
        <begin position="118"/>
        <end position="125"/>
    </location>
    <ligand>
        <name>ATP</name>
        <dbReference type="ChEBI" id="CHEBI:30616"/>
    </ligand>
</feature>
<feature type="domain" description="AAA+ ATPase" evidence="18">
    <location>
        <begin position="110"/>
        <end position="247"/>
    </location>
</feature>
<dbReference type="FunFam" id="1.10.8.60:FF:000001">
    <property type="entry name" value="ATP-dependent zinc metalloprotease FtsH"/>
    <property type="match status" value="1"/>
</dbReference>
<comment type="function">
    <text evidence="15">Acts as a processive, ATP-dependent zinc metallopeptidase for both cytoplasmic and membrane proteins. Plays a role in the quality control of integral membrane proteins.</text>
</comment>
<protein>
    <recommendedName>
        <fullName evidence="15">ATP-dependent zinc metalloprotease FtsH</fullName>
        <ecNumber evidence="15">3.4.24.-</ecNumber>
    </recommendedName>
</protein>
<dbReference type="Pfam" id="PF01434">
    <property type="entry name" value="Peptidase_M41"/>
    <property type="match status" value="1"/>
</dbReference>
<comment type="cofactor">
    <cofactor evidence="15">
        <name>Zn(2+)</name>
        <dbReference type="ChEBI" id="CHEBI:29105"/>
    </cofactor>
    <text evidence="15">Binds 1 zinc ion per subunit.</text>
</comment>
<keyword evidence="9 15" id="KW-0862">Zinc</keyword>
<evidence type="ECO:0000256" key="1">
    <source>
        <dbReference type="ARBA" id="ARBA00004370"/>
    </source>
</evidence>
<keyword evidence="13 15" id="KW-0472">Membrane</keyword>
<keyword evidence="12 15" id="KW-0482">Metalloprotease</keyword>
<dbReference type="CDD" id="cd19501">
    <property type="entry name" value="RecA-like_FtsH"/>
    <property type="match status" value="1"/>
</dbReference>
<evidence type="ECO:0000256" key="8">
    <source>
        <dbReference type="ARBA" id="ARBA00022801"/>
    </source>
</evidence>
<dbReference type="HAMAP" id="MF_01458">
    <property type="entry name" value="FtsH"/>
    <property type="match status" value="1"/>
</dbReference>
<dbReference type="InterPro" id="IPR037219">
    <property type="entry name" value="Peptidase_M41-like"/>
</dbReference>
<evidence type="ECO:0000256" key="2">
    <source>
        <dbReference type="ARBA" id="ARBA00010044"/>
    </source>
</evidence>
<feature type="compositionally biased region" description="Basic and acidic residues" evidence="17">
    <location>
        <begin position="531"/>
        <end position="546"/>
    </location>
</feature>
<keyword evidence="19" id="KW-0132">Cell division</keyword>
<sequence length="546" mass="61614">MSDVNFILKAPKVIAPYLGFKPLVDSLYYCLIVYFGVMFYKIMKDTAGQLMDQFSEKYNINKTQNPKKIIKQSKITFKNIAGAEEEKEELQEIVDFLKNPKKYIDMGARIPKGILLSGPPGTGKTLLAKALSGEADVPFFPVSGSEFVEMFVGLGASRIRNLFQMAQKNAPCIIFIDEIETLARKRGMWHGNSEQDQTLNQLLIELDGYNQNTGVIVIAATNQPDFLDAAILRPGRFDRQFLVSLPSVKDREAILRLHASNKKMSPDVDLEELAKQTPGFSGAQLEGILNEAALLATRQNSPLITKKIISESVDRILIGPAKKSRKYSQKEKKLVAYHEAGHAVIGLTLPESKKVQKITIIPRGNAGGYNLMLHETETFYLSKKQLLAEITVCLGGRASEELFLDDISNGAFEDFRQATKIAQTMVTKFGMSVVGLTQFGKDENNFQKNFSDHKALEIDQAVQDIISNCYEIAKKTILEHKDLLIKISEYLLEIETLTKKDIEEIYKTGKIEWYEKEKMEESLKSQNNNYKEVKENQKEQNEEINK</sequence>
<evidence type="ECO:0000256" key="6">
    <source>
        <dbReference type="ARBA" id="ARBA00022723"/>
    </source>
</evidence>
<dbReference type="Pfam" id="PF00004">
    <property type="entry name" value="AAA"/>
    <property type="match status" value="1"/>
</dbReference>
<dbReference type="GO" id="GO:0008270">
    <property type="term" value="F:zinc ion binding"/>
    <property type="evidence" value="ECO:0007669"/>
    <property type="project" value="UniProtKB-UniRule"/>
</dbReference>
<dbReference type="AlphaFoldDB" id="A0A2S8NV52"/>
<comment type="similarity">
    <text evidence="16">Belongs to the AAA ATPase family.</text>
</comment>
<keyword evidence="11 15" id="KW-1133">Transmembrane helix</keyword>
<evidence type="ECO:0000256" key="4">
    <source>
        <dbReference type="ARBA" id="ARBA00022670"/>
    </source>
</evidence>
<dbReference type="SUPFAM" id="SSF52540">
    <property type="entry name" value="P-loop containing nucleoside triphosphate hydrolases"/>
    <property type="match status" value="1"/>
</dbReference>
<dbReference type="SMART" id="SM00382">
    <property type="entry name" value="AAA"/>
    <property type="match status" value="1"/>
</dbReference>
<dbReference type="FunFam" id="1.20.58.760:FF:000001">
    <property type="entry name" value="ATP-dependent zinc metalloprotease FtsH"/>
    <property type="match status" value="1"/>
</dbReference>
<keyword evidence="3 15" id="KW-1003">Cell membrane</keyword>